<sequence>MNTFKKYGFWAILGLTALAFLAGGVGKLMGVEMMHQSFATLGLPVFFGYFIGACEIAGAIGIFIKKLSSLAAVGLGLIMAGAMYYHLMFDPQGFPVAALLFVFSIVIFFVNKKHSVVFGKNQAAIA</sequence>
<feature type="transmembrane region" description="Helical" evidence="5">
    <location>
        <begin position="38"/>
        <end position="63"/>
    </location>
</feature>
<gene>
    <name evidence="6" type="ORF">I8J31_12100</name>
</gene>
<dbReference type="AlphaFoldDB" id="A0A934N259"/>
<evidence type="ECO:0000256" key="3">
    <source>
        <dbReference type="ARBA" id="ARBA00022989"/>
    </source>
</evidence>
<dbReference type="EMBL" id="JAEMNX010000014">
    <property type="protein sequence ID" value="MBJ7538417.1"/>
    <property type="molecule type" value="Genomic_DNA"/>
</dbReference>
<evidence type="ECO:0000313" key="6">
    <source>
        <dbReference type="EMBL" id="MBJ7538417.1"/>
    </source>
</evidence>
<evidence type="ECO:0000256" key="4">
    <source>
        <dbReference type="ARBA" id="ARBA00023136"/>
    </source>
</evidence>
<organism evidence="6 7">
    <name type="scientific">Marinomonas transparens</name>
    <dbReference type="NCBI Taxonomy" id="2795388"/>
    <lineage>
        <taxon>Bacteria</taxon>
        <taxon>Pseudomonadati</taxon>
        <taxon>Pseudomonadota</taxon>
        <taxon>Gammaproteobacteria</taxon>
        <taxon>Oceanospirillales</taxon>
        <taxon>Oceanospirillaceae</taxon>
        <taxon>Marinomonas</taxon>
    </lineage>
</organism>
<evidence type="ECO:0000313" key="7">
    <source>
        <dbReference type="Proteomes" id="UP000628710"/>
    </source>
</evidence>
<reference evidence="6" key="1">
    <citation type="submission" date="2020-12" db="EMBL/GenBank/DDBJ databases">
        <title>Marinomonas arctica sp. nov., a psychrotolerant bacterium isolated from the Arctic.</title>
        <authorList>
            <person name="Zhang Y."/>
        </authorList>
    </citation>
    <scope>NUCLEOTIDE SEQUENCE</scope>
    <source>
        <strain evidence="6">C1424</strain>
    </source>
</reference>
<evidence type="ECO:0000256" key="1">
    <source>
        <dbReference type="ARBA" id="ARBA00004141"/>
    </source>
</evidence>
<keyword evidence="4 5" id="KW-0472">Membrane</keyword>
<dbReference type="GO" id="GO:0016020">
    <property type="term" value="C:membrane"/>
    <property type="evidence" value="ECO:0007669"/>
    <property type="project" value="UniProtKB-SubCell"/>
</dbReference>
<feature type="transmembrane region" description="Helical" evidence="5">
    <location>
        <begin position="70"/>
        <end position="87"/>
    </location>
</feature>
<dbReference type="Proteomes" id="UP000628710">
    <property type="component" value="Unassembled WGS sequence"/>
</dbReference>
<comment type="caution">
    <text evidence="6">The sequence shown here is derived from an EMBL/GenBank/DDBJ whole genome shotgun (WGS) entry which is preliminary data.</text>
</comment>
<comment type="subcellular location">
    <subcellularLocation>
        <location evidence="1">Membrane</location>
        <topology evidence="1">Multi-pass membrane protein</topology>
    </subcellularLocation>
</comment>
<protein>
    <submittedName>
        <fullName evidence="6">DoxX family protein</fullName>
    </submittedName>
</protein>
<keyword evidence="7" id="KW-1185">Reference proteome</keyword>
<dbReference type="Pfam" id="PF13564">
    <property type="entry name" value="DoxX_2"/>
    <property type="match status" value="1"/>
</dbReference>
<dbReference type="RefSeq" id="WP_199468826.1">
    <property type="nucleotide sequence ID" value="NZ_JAEMNX010000014.1"/>
</dbReference>
<evidence type="ECO:0000256" key="5">
    <source>
        <dbReference type="SAM" id="Phobius"/>
    </source>
</evidence>
<keyword evidence="3 5" id="KW-1133">Transmembrane helix</keyword>
<feature type="transmembrane region" description="Helical" evidence="5">
    <location>
        <begin position="7"/>
        <end position="26"/>
    </location>
</feature>
<evidence type="ECO:0000256" key="2">
    <source>
        <dbReference type="ARBA" id="ARBA00022692"/>
    </source>
</evidence>
<keyword evidence="2 5" id="KW-0812">Transmembrane</keyword>
<dbReference type="InterPro" id="IPR032808">
    <property type="entry name" value="DoxX"/>
</dbReference>
<name>A0A934N259_9GAMM</name>
<accession>A0A934N259</accession>
<proteinExistence type="predicted"/>
<feature type="transmembrane region" description="Helical" evidence="5">
    <location>
        <begin position="93"/>
        <end position="110"/>
    </location>
</feature>